<dbReference type="Proteomes" id="UP000243975">
    <property type="component" value="Unassembled WGS sequence"/>
</dbReference>
<comment type="caution">
    <text evidence="1">The sequence shown here is derived from an EMBL/GenBank/DDBJ whole genome shotgun (WGS) entry which is preliminary data.</text>
</comment>
<name>A0A103YD23_CYNCS</name>
<reference evidence="1 2" key="1">
    <citation type="journal article" date="2016" name="Sci. Rep.">
        <title>The genome sequence of the outbreeding globe artichoke constructed de novo incorporating a phase-aware low-pass sequencing strategy of F1 progeny.</title>
        <authorList>
            <person name="Scaglione D."/>
            <person name="Reyes-Chin-Wo S."/>
            <person name="Acquadro A."/>
            <person name="Froenicke L."/>
            <person name="Portis E."/>
            <person name="Beitel C."/>
            <person name="Tirone M."/>
            <person name="Mauro R."/>
            <person name="Lo Monaco A."/>
            <person name="Mauromicale G."/>
            <person name="Faccioli P."/>
            <person name="Cattivelli L."/>
            <person name="Rieseberg L."/>
            <person name="Michelmore R."/>
            <person name="Lanteri S."/>
        </authorList>
    </citation>
    <scope>NUCLEOTIDE SEQUENCE [LARGE SCALE GENOMIC DNA]</scope>
    <source>
        <strain evidence="1">2C</strain>
    </source>
</reference>
<dbReference type="Gramene" id="KVI06863">
    <property type="protein sequence ID" value="KVI06863"/>
    <property type="gene ID" value="Ccrd_014781"/>
</dbReference>
<sequence>MLILVIRSIQGHNHFVQPTQKS</sequence>
<gene>
    <name evidence="1" type="ORF">Ccrd_014781</name>
</gene>
<proteinExistence type="predicted"/>
<organism evidence="1 2">
    <name type="scientific">Cynara cardunculus var. scolymus</name>
    <name type="common">Globe artichoke</name>
    <name type="synonym">Cynara scolymus</name>
    <dbReference type="NCBI Taxonomy" id="59895"/>
    <lineage>
        <taxon>Eukaryota</taxon>
        <taxon>Viridiplantae</taxon>
        <taxon>Streptophyta</taxon>
        <taxon>Embryophyta</taxon>
        <taxon>Tracheophyta</taxon>
        <taxon>Spermatophyta</taxon>
        <taxon>Magnoliopsida</taxon>
        <taxon>eudicotyledons</taxon>
        <taxon>Gunneridae</taxon>
        <taxon>Pentapetalae</taxon>
        <taxon>asterids</taxon>
        <taxon>campanulids</taxon>
        <taxon>Asterales</taxon>
        <taxon>Asteraceae</taxon>
        <taxon>Carduoideae</taxon>
        <taxon>Cardueae</taxon>
        <taxon>Carduinae</taxon>
        <taxon>Cynara</taxon>
    </lineage>
</organism>
<evidence type="ECO:0000313" key="2">
    <source>
        <dbReference type="Proteomes" id="UP000243975"/>
    </source>
</evidence>
<dbReference type="AlphaFoldDB" id="A0A103YD23"/>
<accession>A0A103YD23</accession>
<protein>
    <submittedName>
        <fullName evidence="1">Uncharacterized protein</fullName>
    </submittedName>
</protein>
<keyword evidence="2" id="KW-1185">Reference proteome</keyword>
<dbReference type="EMBL" id="LEKV01001561">
    <property type="protein sequence ID" value="KVI06863.1"/>
    <property type="molecule type" value="Genomic_DNA"/>
</dbReference>
<evidence type="ECO:0000313" key="1">
    <source>
        <dbReference type="EMBL" id="KVI06863.1"/>
    </source>
</evidence>